<dbReference type="Proteomes" id="UP000002640">
    <property type="component" value="Unassembled WGS sequence"/>
</dbReference>
<protein>
    <submittedName>
        <fullName evidence="1">Uncharacterized protein</fullName>
    </submittedName>
</protein>
<dbReference type="KEGG" id="psoj:PHYSODRAFT_296614"/>
<sequence>MYEFGWERVACLWWSLVLPRITGCQMAFSTCTIILTVLYCVHVPSELVSASVPERILHEESWSTDLPRALSHEGQPILLAGFVVIGTRHARSVTSVPPRNSEVPVRRGNKRKALGSANLRAYRAWLHARTYPFYLKVSTQEWTIPIMYTYDFFRMGRKTALKKF</sequence>
<name>G4YZA5_PHYSP</name>
<dbReference type="InParanoid" id="G4YZA5"/>
<accession>G4YZA5</accession>
<gene>
    <name evidence="1" type="ORF">PHYSODRAFT_296614</name>
</gene>
<evidence type="ECO:0000313" key="2">
    <source>
        <dbReference type="Proteomes" id="UP000002640"/>
    </source>
</evidence>
<keyword evidence="2" id="KW-1185">Reference proteome</keyword>
<dbReference type="AlphaFoldDB" id="G4YZA5"/>
<evidence type="ECO:0000313" key="1">
    <source>
        <dbReference type="EMBL" id="EGZ24580.1"/>
    </source>
</evidence>
<dbReference type="EMBL" id="JH159152">
    <property type="protein sequence ID" value="EGZ24580.1"/>
    <property type="molecule type" value="Genomic_DNA"/>
</dbReference>
<reference evidence="1 2" key="1">
    <citation type="journal article" date="2006" name="Science">
        <title>Phytophthora genome sequences uncover evolutionary origins and mechanisms of pathogenesis.</title>
        <authorList>
            <person name="Tyler B.M."/>
            <person name="Tripathy S."/>
            <person name="Zhang X."/>
            <person name="Dehal P."/>
            <person name="Jiang R.H."/>
            <person name="Aerts A."/>
            <person name="Arredondo F.D."/>
            <person name="Baxter L."/>
            <person name="Bensasson D."/>
            <person name="Beynon J.L."/>
            <person name="Chapman J."/>
            <person name="Damasceno C.M."/>
            <person name="Dorrance A.E."/>
            <person name="Dou D."/>
            <person name="Dickerman A.W."/>
            <person name="Dubchak I.L."/>
            <person name="Garbelotto M."/>
            <person name="Gijzen M."/>
            <person name="Gordon S.G."/>
            <person name="Govers F."/>
            <person name="Grunwald N.J."/>
            <person name="Huang W."/>
            <person name="Ivors K.L."/>
            <person name="Jones R.W."/>
            <person name="Kamoun S."/>
            <person name="Krampis K."/>
            <person name="Lamour K.H."/>
            <person name="Lee M.K."/>
            <person name="McDonald W.H."/>
            <person name="Medina M."/>
            <person name="Meijer H.J."/>
            <person name="Nordberg E.K."/>
            <person name="Maclean D.J."/>
            <person name="Ospina-Giraldo M.D."/>
            <person name="Morris P.F."/>
            <person name="Phuntumart V."/>
            <person name="Putnam N.H."/>
            <person name="Rash S."/>
            <person name="Rose J.K."/>
            <person name="Sakihama Y."/>
            <person name="Salamov A.A."/>
            <person name="Savidor A."/>
            <person name="Scheuring C.F."/>
            <person name="Smith B.M."/>
            <person name="Sobral B.W."/>
            <person name="Terry A."/>
            <person name="Torto-Alalibo T.A."/>
            <person name="Win J."/>
            <person name="Xu Z."/>
            <person name="Zhang H."/>
            <person name="Grigoriev I.V."/>
            <person name="Rokhsar D.S."/>
            <person name="Boore J.L."/>
        </authorList>
    </citation>
    <scope>NUCLEOTIDE SEQUENCE [LARGE SCALE GENOMIC DNA]</scope>
    <source>
        <strain evidence="1 2">P6497</strain>
    </source>
</reference>
<proteinExistence type="predicted"/>
<dbReference type="GeneID" id="20641395"/>
<organism evidence="1 2">
    <name type="scientific">Phytophthora sojae (strain P6497)</name>
    <name type="common">Soybean stem and root rot agent</name>
    <name type="synonym">Phytophthora megasperma f. sp. glycines</name>
    <dbReference type="NCBI Taxonomy" id="1094619"/>
    <lineage>
        <taxon>Eukaryota</taxon>
        <taxon>Sar</taxon>
        <taxon>Stramenopiles</taxon>
        <taxon>Oomycota</taxon>
        <taxon>Peronosporomycetes</taxon>
        <taxon>Peronosporales</taxon>
        <taxon>Peronosporaceae</taxon>
        <taxon>Phytophthora</taxon>
    </lineage>
</organism>
<dbReference type="RefSeq" id="XP_009519868.1">
    <property type="nucleotide sequence ID" value="XM_009521573.1"/>
</dbReference>